<gene>
    <name evidence="1" type="ORF">NCTC9045_01390</name>
</gene>
<dbReference type="AlphaFoldDB" id="A0A376WXN2"/>
<accession>A0A376WXN2</accession>
<reference evidence="1 2" key="1">
    <citation type="submission" date="2018-06" db="EMBL/GenBank/DDBJ databases">
        <authorList>
            <consortium name="Pathogen Informatics"/>
            <person name="Doyle S."/>
        </authorList>
    </citation>
    <scope>NUCLEOTIDE SEQUENCE [LARGE SCALE GENOMIC DNA]</scope>
    <source>
        <strain evidence="1 2">NCTC9045</strain>
    </source>
</reference>
<organism evidence="1 2">
    <name type="scientific">Escherichia coli</name>
    <dbReference type="NCBI Taxonomy" id="562"/>
    <lineage>
        <taxon>Bacteria</taxon>
        <taxon>Pseudomonadati</taxon>
        <taxon>Pseudomonadota</taxon>
        <taxon>Gammaproteobacteria</taxon>
        <taxon>Enterobacterales</taxon>
        <taxon>Enterobacteriaceae</taxon>
        <taxon>Escherichia</taxon>
    </lineage>
</organism>
<name>A0A376WXN2_ECOLX</name>
<evidence type="ECO:0000313" key="2">
    <source>
        <dbReference type="Proteomes" id="UP000254503"/>
    </source>
</evidence>
<evidence type="ECO:0000313" key="1">
    <source>
        <dbReference type="EMBL" id="STJ53544.1"/>
    </source>
</evidence>
<protein>
    <submittedName>
        <fullName evidence="1">Uncharacterized protein</fullName>
    </submittedName>
</protein>
<proteinExistence type="predicted"/>
<dbReference type="EMBL" id="UGDD01000002">
    <property type="protein sequence ID" value="STJ53544.1"/>
    <property type="molecule type" value="Genomic_DNA"/>
</dbReference>
<dbReference type="Proteomes" id="UP000254503">
    <property type="component" value="Unassembled WGS sequence"/>
</dbReference>
<sequence length="105" mass="12046">MNIPESNFDNALLPDTHSQADAEWIKQQLLSLTPTARQKAIQRYAALYQETFEAEPVSYRKENRARHEANTRLRLFVRNQGRALQGYTAEPPLAGTQSRSSLFRV</sequence>